<comment type="pathway">
    <text evidence="1">Purine metabolism; IMP biosynthesis via de novo pathway; N(2)-formyl-N(1)-(5-phospho-D-ribosyl)glycinamide from N(1)-(5-phospho-D-ribosyl)glycinamide (10-formyl THF route): step 1/1.</text>
</comment>
<accession>A0AAD4BKJ3</accession>
<dbReference type="PANTHER" id="PTHR43369">
    <property type="entry name" value="PHOSPHORIBOSYLGLYCINAMIDE FORMYLTRANSFERASE"/>
    <property type="match status" value="1"/>
</dbReference>
<evidence type="ECO:0000256" key="1">
    <source>
        <dbReference type="ARBA" id="ARBA00005054"/>
    </source>
</evidence>
<evidence type="ECO:0000256" key="4">
    <source>
        <dbReference type="ARBA" id="ARBA00022755"/>
    </source>
</evidence>
<dbReference type="EC" id="2.1.2.2" evidence="2"/>
<organism evidence="5 6">
    <name type="scientific">Boletus edulis BED1</name>
    <dbReference type="NCBI Taxonomy" id="1328754"/>
    <lineage>
        <taxon>Eukaryota</taxon>
        <taxon>Fungi</taxon>
        <taxon>Dikarya</taxon>
        <taxon>Basidiomycota</taxon>
        <taxon>Agaricomycotina</taxon>
        <taxon>Agaricomycetes</taxon>
        <taxon>Agaricomycetidae</taxon>
        <taxon>Boletales</taxon>
        <taxon>Boletineae</taxon>
        <taxon>Boletaceae</taxon>
        <taxon>Boletoideae</taxon>
        <taxon>Boletus</taxon>
    </lineage>
</organism>
<name>A0AAD4BKJ3_BOLED</name>
<dbReference type="Gene3D" id="3.40.50.170">
    <property type="entry name" value="Formyl transferase, N-terminal domain"/>
    <property type="match status" value="1"/>
</dbReference>
<keyword evidence="3" id="KW-0808">Transferase</keyword>
<evidence type="ECO:0000313" key="6">
    <source>
        <dbReference type="Proteomes" id="UP001194468"/>
    </source>
</evidence>
<dbReference type="GO" id="GO:0005737">
    <property type="term" value="C:cytoplasm"/>
    <property type="evidence" value="ECO:0007669"/>
    <property type="project" value="TreeGrafter"/>
</dbReference>
<comment type="caution">
    <text evidence="5">The sequence shown here is derived from an EMBL/GenBank/DDBJ whole genome shotgun (WGS) entry which is preliminary data.</text>
</comment>
<evidence type="ECO:0000256" key="3">
    <source>
        <dbReference type="ARBA" id="ARBA00022679"/>
    </source>
</evidence>
<evidence type="ECO:0000256" key="2">
    <source>
        <dbReference type="ARBA" id="ARBA00012254"/>
    </source>
</evidence>
<dbReference type="GO" id="GO:0004644">
    <property type="term" value="F:phosphoribosylglycinamide formyltransferase activity"/>
    <property type="evidence" value="ECO:0007669"/>
    <property type="project" value="UniProtKB-EC"/>
</dbReference>
<keyword evidence="4" id="KW-0658">Purine biosynthesis</keyword>
<dbReference type="EMBL" id="WHUW01000035">
    <property type="protein sequence ID" value="KAF8433236.1"/>
    <property type="molecule type" value="Genomic_DNA"/>
</dbReference>
<sequence>MRVDHDLAVAREVRPDVLVLAGWMHIVSEGFLEVMRGVRAIPPSPSRALESKGKDDHGLRVTRDIPVINIHPALPSQFNGEVVLDERLQAVTGREYCADKSDVCPSALELFL</sequence>
<dbReference type="Proteomes" id="UP001194468">
    <property type="component" value="Unassembled WGS sequence"/>
</dbReference>
<dbReference type="AlphaFoldDB" id="A0AAD4BKJ3"/>
<reference evidence="5" key="2">
    <citation type="journal article" date="2020" name="Nat. Commun.">
        <title>Large-scale genome sequencing of mycorrhizal fungi provides insights into the early evolution of symbiotic traits.</title>
        <authorList>
            <person name="Miyauchi S."/>
            <person name="Kiss E."/>
            <person name="Kuo A."/>
            <person name="Drula E."/>
            <person name="Kohler A."/>
            <person name="Sanchez-Garcia M."/>
            <person name="Morin E."/>
            <person name="Andreopoulos B."/>
            <person name="Barry K.W."/>
            <person name="Bonito G."/>
            <person name="Buee M."/>
            <person name="Carver A."/>
            <person name="Chen C."/>
            <person name="Cichocki N."/>
            <person name="Clum A."/>
            <person name="Culley D."/>
            <person name="Crous P.W."/>
            <person name="Fauchery L."/>
            <person name="Girlanda M."/>
            <person name="Hayes R.D."/>
            <person name="Keri Z."/>
            <person name="LaButti K."/>
            <person name="Lipzen A."/>
            <person name="Lombard V."/>
            <person name="Magnuson J."/>
            <person name="Maillard F."/>
            <person name="Murat C."/>
            <person name="Nolan M."/>
            <person name="Ohm R.A."/>
            <person name="Pangilinan J."/>
            <person name="Pereira M.F."/>
            <person name="Perotto S."/>
            <person name="Peter M."/>
            <person name="Pfister S."/>
            <person name="Riley R."/>
            <person name="Sitrit Y."/>
            <person name="Stielow J.B."/>
            <person name="Szollosi G."/>
            <person name="Zifcakova L."/>
            <person name="Stursova M."/>
            <person name="Spatafora J.W."/>
            <person name="Tedersoo L."/>
            <person name="Vaario L.M."/>
            <person name="Yamada A."/>
            <person name="Yan M."/>
            <person name="Wang P."/>
            <person name="Xu J."/>
            <person name="Bruns T."/>
            <person name="Baldrian P."/>
            <person name="Vilgalys R."/>
            <person name="Dunand C."/>
            <person name="Henrissat B."/>
            <person name="Grigoriev I.V."/>
            <person name="Hibbett D."/>
            <person name="Nagy L.G."/>
            <person name="Martin F.M."/>
        </authorList>
    </citation>
    <scope>NUCLEOTIDE SEQUENCE</scope>
    <source>
        <strain evidence="5">BED1</strain>
    </source>
</reference>
<proteinExistence type="predicted"/>
<evidence type="ECO:0000313" key="5">
    <source>
        <dbReference type="EMBL" id="KAF8433236.1"/>
    </source>
</evidence>
<keyword evidence="6" id="KW-1185">Reference proteome</keyword>
<dbReference type="PANTHER" id="PTHR43369:SF2">
    <property type="entry name" value="PHOSPHORIBOSYLGLYCINAMIDE FORMYLTRANSFERASE"/>
    <property type="match status" value="1"/>
</dbReference>
<gene>
    <name evidence="5" type="ORF">L210DRAFT_3649892</name>
</gene>
<reference evidence="5" key="1">
    <citation type="submission" date="2019-10" db="EMBL/GenBank/DDBJ databases">
        <authorList>
            <consortium name="DOE Joint Genome Institute"/>
            <person name="Kuo A."/>
            <person name="Miyauchi S."/>
            <person name="Kiss E."/>
            <person name="Drula E."/>
            <person name="Kohler A."/>
            <person name="Sanchez-Garcia M."/>
            <person name="Andreopoulos B."/>
            <person name="Barry K.W."/>
            <person name="Bonito G."/>
            <person name="Buee M."/>
            <person name="Carver A."/>
            <person name="Chen C."/>
            <person name="Cichocki N."/>
            <person name="Clum A."/>
            <person name="Culley D."/>
            <person name="Crous P.W."/>
            <person name="Fauchery L."/>
            <person name="Girlanda M."/>
            <person name="Hayes R."/>
            <person name="Keri Z."/>
            <person name="LaButti K."/>
            <person name="Lipzen A."/>
            <person name="Lombard V."/>
            <person name="Magnuson J."/>
            <person name="Maillard F."/>
            <person name="Morin E."/>
            <person name="Murat C."/>
            <person name="Nolan M."/>
            <person name="Ohm R."/>
            <person name="Pangilinan J."/>
            <person name="Pereira M."/>
            <person name="Perotto S."/>
            <person name="Peter M."/>
            <person name="Riley R."/>
            <person name="Sitrit Y."/>
            <person name="Stielow B."/>
            <person name="Szollosi G."/>
            <person name="Zifcakova L."/>
            <person name="Stursova M."/>
            <person name="Spatafora J.W."/>
            <person name="Tedersoo L."/>
            <person name="Vaario L.-M."/>
            <person name="Yamada A."/>
            <person name="Yan M."/>
            <person name="Wang P."/>
            <person name="Xu J."/>
            <person name="Bruns T."/>
            <person name="Baldrian P."/>
            <person name="Vilgalys R."/>
            <person name="Henrissat B."/>
            <person name="Grigoriev I.V."/>
            <person name="Hibbett D."/>
            <person name="Nagy L.G."/>
            <person name="Martin F.M."/>
        </authorList>
    </citation>
    <scope>NUCLEOTIDE SEQUENCE</scope>
    <source>
        <strain evidence="5">BED1</strain>
    </source>
</reference>
<protein>
    <recommendedName>
        <fullName evidence="2">phosphoribosylglycinamide formyltransferase 1</fullName>
        <ecNumber evidence="2">2.1.2.2</ecNumber>
    </recommendedName>
</protein>
<dbReference type="GO" id="GO:0006189">
    <property type="term" value="P:'de novo' IMP biosynthetic process"/>
    <property type="evidence" value="ECO:0007669"/>
    <property type="project" value="TreeGrafter"/>
</dbReference>